<feature type="region of interest" description="Disordered" evidence="1">
    <location>
        <begin position="184"/>
        <end position="251"/>
    </location>
</feature>
<name>A0ABV5JHS4_9RHOB</name>
<reference evidence="3 4" key="1">
    <citation type="submission" date="2024-09" db="EMBL/GenBank/DDBJ databases">
        <authorList>
            <person name="Sun Q."/>
            <person name="Mori K."/>
        </authorList>
    </citation>
    <scope>NUCLEOTIDE SEQUENCE [LARGE SCALE GENOMIC DNA]</scope>
    <source>
        <strain evidence="3 4">CECT 8726</strain>
    </source>
</reference>
<evidence type="ECO:0000313" key="3">
    <source>
        <dbReference type="EMBL" id="MFB9233005.1"/>
    </source>
</evidence>
<evidence type="ECO:0000256" key="1">
    <source>
        <dbReference type="SAM" id="MobiDB-lite"/>
    </source>
</evidence>
<dbReference type="EMBL" id="JBHMEA010000046">
    <property type="protein sequence ID" value="MFB9233005.1"/>
    <property type="molecule type" value="Genomic_DNA"/>
</dbReference>
<feature type="signal peptide" evidence="2">
    <location>
        <begin position="1"/>
        <end position="23"/>
    </location>
</feature>
<dbReference type="RefSeq" id="WP_213891328.1">
    <property type="nucleotide sequence ID" value="NZ_JAGFNU010000024.1"/>
</dbReference>
<dbReference type="Proteomes" id="UP001589683">
    <property type="component" value="Unassembled WGS sequence"/>
</dbReference>
<evidence type="ECO:0000313" key="4">
    <source>
        <dbReference type="Proteomes" id="UP001589683"/>
    </source>
</evidence>
<proteinExistence type="predicted"/>
<keyword evidence="2" id="KW-0732">Signal</keyword>
<comment type="caution">
    <text evidence="3">The sequence shown here is derived from an EMBL/GenBank/DDBJ whole genome shotgun (WGS) entry which is preliminary data.</text>
</comment>
<accession>A0ABV5JHS4</accession>
<feature type="compositionally biased region" description="Low complexity" evidence="1">
    <location>
        <begin position="219"/>
        <end position="233"/>
    </location>
</feature>
<protein>
    <submittedName>
        <fullName evidence="3">Uncharacterized protein</fullName>
    </submittedName>
</protein>
<feature type="compositionally biased region" description="Polar residues" evidence="1">
    <location>
        <begin position="184"/>
        <end position="196"/>
    </location>
</feature>
<feature type="chain" id="PRO_5046869677" evidence="2">
    <location>
        <begin position="24"/>
        <end position="514"/>
    </location>
</feature>
<gene>
    <name evidence="3" type="ORF">ACFFUT_14535</name>
</gene>
<organism evidence="3 4">
    <name type="scientific">Pseudohalocynthiibacter aestuariivivens</name>
    <dbReference type="NCBI Taxonomy" id="1591409"/>
    <lineage>
        <taxon>Bacteria</taxon>
        <taxon>Pseudomonadati</taxon>
        <taxon>Pseudomonadota</taxon>
        <taxon>Alphaproteobacteria</taxon>
        <taxon>Rhodobacterales</taxon>
        <taxon>Paracoccaceae</taxon>
        <taxon>Pseudohalocynthiibacter</taxon>
    </lineage>
</organism>
<keyword evidence="4" id="KW-1185">Reference proteome</keyword>
<evidence type="ECO:0000256" key="2">
    <source>
        <dbReference type="SAM" id="SignalP"/>
    </source>
</evidence>
<sequence length="514" mass="55100">MFNKFACTVIASCLVFMAQGSIAAGSLLNLDEYCRSLYGPNAIQSVSRLDNGLLCTIQTDDGLGLTHYKFEAADACLAEFGSADYRREAELVLCVESGNTSGAMQSSQVNLEEICASNFGVNASLTQNTLTGEPMCTVQTDGGLGLLHHKVDTATLCPSGLFPGAVAGGMLTCGLTQSATDLGNGTGQDASGNSSGAVEIPDPEGTDSSQKDPVENGLSDPSSNTASSSGSSSVTPAIGDEPEVTEQTTELQSDWVHSGIWGYTYDGGYLGFPLEIRIERDGDKVRGIIERVRNFPYGSKVLTLEEFNEIADYFSNPEDPLRGALFFSGMARPGRVLFEGILNGNRISGRERLNIAMPGYDDEFLCHHELDSELDHSTESWAVFEGSVDDEGIKIPIVAKVIEYDVDPTTGFAKNCRLNVTEQKIYTALFFQTPQVEQIILVEADPPYKPVDVAEVGQKLRLKILINEEAPGHEVGATVNSNEHPISLTATCGSDLISDPKICLTPVFVLSLED</sequence>